<dbReference type="InterPro" id="IPR023772">
    <property type="entry name" value="DNA-bd_HTH_TetR-type_CS"/>
</dbReference>
<dbReference type="SUPFAM" id="SSF48498">
    <property type="entry name" value="Tetracyclin repressor-like, C-terminal domain"/>
    <property type="match status" value="1"/>
</dbReference>
<evidence type="ECO:0000256" key="2">
    <source>
        <dbReference type="ARBA" id="ARBA00023125"/>
    </source>
</evidence>
<keyword evidence="3" id="KW-0804">Transcription</keyword>
<evidence type="ECO:0000256" key="1">
    <source>
        <dbReference type="ARBA" id="ARBA00023015"/>
    </source>
</evidence>
<comment type="caution">
    <text evidence="6">The sequence shown here is derived from an EMBL/GenBank/DDBJ whole genome shotgun (WGS) entry which is preliminary data.</text>
</comment>
<dbReference type="PROSITE" id="PS50977">
    <property type="entry name" value="HTH_TETR_2"/>
    <property type="match status" value="1"/>
</dbReference>
<dbReference type="PANTHER" id="PTHR47506">
    <property type="entry name" value="TRANSCRIPTIONAL REGULATORY PROTEIN"/>
    <property type="match status" value="1"/>
</dbReference>
<dbReference type="InterPro" id="IPR011075">
    <property type="entry name" value="TetR_C"/>
</dbReference>
<feature type="DNA-binding region" description="H-T-H motif" evidence="4">
    <location>
        <begin position="31"/>
        <end position="50"/>
    </location>
</feature>
<protein>
    <submittedName>
        <fullName evidence="6">TetR family transcriptional regulator</fullName>
    </submittedName>
</protein>
<sequence>MKQDVKSEITKNLIVTKAFERFYQYGFNNTSIDTITSDLKLTKGAFYHHFKNKKELGATVIQQKIKDRILTGMIAPIYNHPDTPSKELLKLLFVERIQSFSSIEKNLGCPVNNFIHEIGNTDVLYQNALKNIIEEWQHALAELIEKGKFNKEIKQNINSNATALYLISTFEGVRGIRKLYNGNDIIINQYILALENYIDSL</sequence>
<reference evidence="6" key="1">
    <citation type="submission" date="2022-07" db="EMBL/GenBank/DDBJ databases">
        <title>Taxonomy of Novel Oxalotrophic and Methylotrophic Bacteria.</title>
        <authorList>
            <person name="Sahin N."/>
            <person name="Tani A."/>
        </authorList>
    </citation>
    <scope>NUCLEOTIDE SEQUENCE</scope>
    <source>
        <strain evidence="6">Y10</strain>
    </source>
</reference>
<evidence type="ECO:0000259" key="5">
    <source>
        <dbReference type="PROSITE" id="PS50977"/>
    </source>
</evidence>
<dbReference type="InterPro" id="IPR001647">
    <property type="entry name" value="HTH_TetR"/>
</dbReference>
<proteinExistence type="predicted"/>
<keyword evidence="1" id="KW-0805">Transcription regulation</keyword>
<dbReference type="PRINTS" id="PR00455">
    <property type="entry name" value="HTHTETR"/>
</dbReference>
<name>A0ABQ5MHY6_9FLAO</name>
<accession>A0ABQ5MHY6</accession>
<dbReference type="SUPFAM" id="SSF46689">
    <property type="entry name" value="Homeodomain-like"/>
    <property type="match status" value="1"/>
</dbReference>
<dbReference type="PANTHER" id="PTHR47506:SF7">
    <property type="entry name" value="TRANSCRIPTIONAL REGULATORY PROTEIN"/>
    <property type="match status" value="1"/>
</dbReference>
<dbReference type="PROSITE" id="PS01081">
    <property type="entry name" value="HTH_TETR_1"/>
    <property type="match status" value="1"/>
</dbReference>
<keyword evidence="2 4" id="KW-0238">DNA-binding</keyword>
<dbReference type="Pfam" id="PF16925">
    <property type="entry name" value="TetR_C_13"/>
    <property type="match status" value="1"/>
</dbReference>
<dbReference type="RefSeq" id="WP_281764621.1">
    <property type="nucleotide sequence ID" value="NZ_BRVO01000001.1"/>
</dbReference>
<evidence type="ECO:0000313" key="7">
    <source>
        <dbReference type="Proteomes" id="UP001143543"/>
    </source>
</evidence>
<evidence type="ECO:0000256" key="3">
    <source>
        <dbReference type="ARBA" id="ARBA00023163"/>
    </source>
</evidence>
<organism evidence="6 7">
    <name type="scientific">Neptunitalea lumnitzerae</name>
    <dbReference type="NCBI Taxonomy" id="2965509"/>
    <lineage>
        <taxon>Bacteria</taxon>
        <taxon>Pseudomonadati</taxon>
        <taxon>Bacteroidota</taxon>
        <taxon>Flavobacteriia</taxon>
        <taxon>Flavobacteriales</taxon>
        <taxon>Flavobacteriaceae</taxon>
        <taxon>Neptunitalea</taxon>
    </lineage>
</organism>
<dbReference type="InterPro" id="IPR036271">
    <property type="entry name" value="Tet_transcr_reg_TetR-rel_C_sf"/>
</dbReference>
<dbReference type="InterPro" id="IPR009057">
    <property type="entry name" value="Homeodomain-like_sf"/>
</dbReference>
<gene>
    <name evidence="6" type="ORF">Y10_13710</name>
</gene>
<evidence type="ECO:0000256" key="4">
    <source>
        <dbReference type="PROSITE-ProRule" id="PRU00335"/>
    </source>
</evidence>
<dbReference type="Proteomes" id="UP001143543">
    <property type="component" value="Unassembled WGS sequence"/>
</dbReference>
<dbReference type="EMBL" id="BRVO01000001">
    <property type="protein sequence ID" value="GLB49003.1"/>
    <property type="molecule type" value="Genomic_DNA"/>
</dbReference>
<feature type="domain" description="HTH tetR-type" evidence="5">
    <location>
        <begin position="8"/>
        <end position="68"/>
    </location>
</feature>
<dbReference type="Gene3D" id="1.10.357.10">
    <property type="entry name" value="Tetracycline Repressor, domain 2"/>
    <property type="match status" value="1"/>
</dbReference>
<keyword evidence="7" id="KW-1185">Reference proteome</keyword>
<evidence type="ECO:0000313" key="6">
    <source>
        <dbReference type="EMBL" id="GLB49003.1"/>
    </source>
</evidence>
<dbReference type="Pfam" id="PF00440">
    <property type="entry name" value="TetR_N"/>
    <property type="match status" value="1"/>
</dbReference>